<reference evidence="2 3" key="1">
    <citation type="journal article" date="2014" name="PLoS Genet.">
        <title>The Genome of Spironucleus salmonicida Highlights a Fish Pathogen Adapted to Fluctuating Environments.</title>
        <authorList>
            <person name="Xu F."/>
            <person name="Jerlstrom-Hultqvist J."/>
            <person name="Einarsson E."/>
            <person name="Astvaldsson A."/>
            <person name="Svard S.G."/>
            <person name="Andersson J.O."/>
        </authorList>
    </citation>
    <scope>NUCLEOTIDE SEQUENCE</scope>
    <source>
        <strain evidence="3">ATCC 50377</strain>
    </source>
</reference>
<sequence length="93" mass="10791">MNRLKPLQIKPTSRQNSLTTRSQSTACLPTIRSKLQQVHYSHDAPPLHLKQINSLDSFELQLQGAFNSKKLKYKTPLERLRGEIKHIQKETEK</sequence>
<dbReference type="AlphaFoldDB" id="V6LEF8"/>
<evidence type="ECO:0000313" key="2">
    <source>
        <dbReference type="EMBL" id="EST42081.1"/>
    </source>
</evidence>
<gene>
    <name evidence="2" type="ORF">SS50377_18389</name>
    <name evidence="3" type="ORF">SS50377_22428</name>
</gene>
<evidence type="ECO:0000256" key="1">
    <source>
        <dbReference type="SAM" id="MobiDB-lite"/>
    </source>
</evidence>
<accession>V6LEF8</accession>
<evidence type="ECO:0000313" key="4">
    <source>
        <dbReference type="Proteomes" id="UP000018208"/>
    </source>
</evidence>
<dbReference type="VEuPathDB" id="GiardiaDB:SS50377_22428"/>
<evidence type="ECO:0000313" key="3">
    <source>
        <dbReference type="EMBL" id="KAH0574813.1"/>
    </source>
</evidence>
<feature type="compositionally biased region" description="Polar residues" evidence="1">
    <location>
        <begin position="10"/>
        <end position="25"/>
    </location>
</feature>
<dbReference type="EMBL" id="KI546166">
    <property type="protein sequence ID" value="EST42081.1"/>
    <property type="molecule type" value="Genomic_DNA"/>
</dbReference>
<dbReference type="EMBL" id="AUWU02000003">
    <property type="protein sequence ID" value="KAH0574813.1"/>
    <property type="molecule type" value="Genomic_DNA"/>
</dbReference>
<proteinExistence type="predicted"/>
<protein>
    <submittedName>
        <fullName evidence="2">Uncharacterized protein</fullName>
    </submittedName>
</protein>
<organism evidence="2">
    <name type="scientific">Spironucleus salmonicida</name>
    <dbReference type="NCBI Taxonomy" id="348837"/>
    <lineage>
        <taxon>Eukaryota</taxon>
        <taxon>Metamonada</taxon>
        <taxon>Diplomonadida</taxon>
        <taxon>Hexamitidae</taxon>
        <taxon>Hexamitinae</taxon>
        <taxon>Spironucleus</taxon>
    </lineage>
</organism>
<dbReference type="Proteomes" id="UP000018208">
    <property type="component" value="Unassembled WGS sequence"/>
</dbReference>
<name>V6LEF8_9EUKA</name>
<keyword evidence="4" id="KW-1185">Reference proteome</keyword>
<reference evidence="3" key="2">
    <citation type="submission" date="2020-12" db="EMBL/GenBank/DDBJ databases">
        <title>New Spironucleus salmonicida genome in near-complete chromosomes.</title>
        <authorList>
            <person name="Xu F."/>
            <person name="Kurt Z."/>
            <person name="Jimenez-Gonzalez A."/>
            <person name="Astvaldsson A."/>
            <person name="Andersson J.O."/>
            <person name="Svard S.G."/>
        </authorList>
    </citation>
    <scope>NUCLEOTIDE SEQUENCE</scope>
    <source>
        <strain evidence="3">ATCC 50377</strain>
    </source>
</reference>
<feature type="region of interest" description="Disordered" evidence="1">
    <location>
        <begin position="1"/>
        <end position="25"/>
    </location>
</feature>